<dbReference type="AlphaFoldDB" id="A0A2C6KHF1"/>
<evidence type="ECO:0000256" key="1">
    <source>
        <dbReference type="SAM" id="MobiDB-lite"/>
    </source>
</evidence>
<feature type="region of interest" description="Disordered" evidence="1">
    <location>
        <begin position="1"/>
        <end position="31"/>
    </location>
</feature>
<dbReference type="OrthoDB" id="332732at2759"/>
<feature type="compositionally biased region" description="Low complexity" evidence="1">
    <location>
        <begin position="22"/>
        <end position="31"/>
    </location>
</feature>
<feature type="transmembrane region" description="Helical" evidence="2">
    <location>
        <begin position="142"/>
        <end position="161"/>
    </location>
</feature>
<name>A0A2C6KHF1_9APIC</name>
<protein>
    <submittedName>
        <fullName evidence="3">Transmembrane protein</fullName>
    </submittedName>
</protein>
<gene>
    <name evidence="3" type="ORF">CSUI_006246</name>
</gene>
<reference evidence="3 4" key="1">
    <citation type="journal article" date="2017" name="Int. J. Parasitol.">
        <title>The genome of the protozoan parasite Cystoisospora suis and a reverse vaccinology approach to identify vaccine candidates.</title>
        <authorList>
            <person name="Palmieri N."/>
            <person name="Shrestha A."/>
            <person name="Ruttkowski B."/>
            <person name="Beck T."/>
            <person name="Vogl C."/>
            <person name="Tomley F."/>
            <person name="Blake D.P."/>
            <person name="Joachim A."/>
        </authorList>
    </citation>
    <scope>NUCLEOTIDE SEQUENCE [LARGE SCALE GENOMIC DNA]</scope>
    <source>
        <strain evidence="3 4">Wien I</strain>
    </source>
</reference>
<organism evidence="3 4">
    <name type="scientific">Cystoisospora suis</name>
    <dbReference type="NCBI Taxonomy" id="483139"/>
    <lineage>
        <taxon>Eukaryota</taxon>
        <taxon>Sar</taxon>
        <taxon>Alveolata</taxon>
        <taxon>Apicomplexa</taxon>
        <taxon>Conoidasida</taxon>
        <taxon>Coccidia</taxon>
        <taxon>Eucoccidiorida</taxon>
        <taxon>Eimeriorina</taxon>
        <taxon>Sarcocystidae</taxon>
        <taxon>Cystoisospora</taxon>
    </lineage>
</organism>
<feature type="transmembrane region" description="Helical" evidence="2">
    <location>
        <begin position="259"/>
        <end position="277"/>
    </location>
</feature>
<evidence type="ECO:0000256" key="2">
    <source>
        <dbReference type="SAM" id="Phobius"/>
    </source>
</evidence>
<keyword evidence="2" id="KW-1133">Transmembrane helix</keyword>
<evidence type="ECO:0000313" key="3">
    <source>
        <dbReference type="EMBL" id="PHJ19920.1"/>
    </source>
</evidence>
<dbReference type="Proteomes" id="UP000221165">
    <property type="component" value="Unassembled WGS sequence"/>
</dbReference>
<keyword evidence="2 3" id="KW-0812">Transmembrane</keyword>
<sequence>MHEGNMAPDGPERRASPPAAELSVSLPNPSLSQSSLLSGMPLLYHQSSLSTLLLATSARDSALSEGFSLSVPTQLVLPSGGIALGLPASPLTPSGRQTATGIGSGDATLSEDERVNRLRQGAVAVFASESPEEKVRSVRSRLLLLLTILVSLQLLSVFAVLQGKDSYSLFPSVRTRLRLAGALPASSFRYSFYVVVLVFCLALPVVVVLATELRRRELVAMAANPTPGGGPQPFVRLSPSVSVSACITVLSALCAVQALFVMSTYFDLLVFLLSLAIRAALNRLNYRCLAPHLLLIKPSNFPP</sequence>
<proteinExistence type="predicted"/>
<dbReference type="RefSeq" id="XP_067921612.1">
    <property type="nucleotide sequence ID" value="XM_068066410.1"/>
</dbReference>
<dbReference type="GeneID" id="94429621"/>
<accession>A0A2C6KHF1</accession>
<evidence type="ECO:0000313" key="4">
    <source>
        <dbReference type="Proteomes" id="UP000221165"/>
    </source>
</evidence>
<keyword evidence="2" id="KW-0472">Membrane</keyword>
<feature type="transmembrane region" description="Helical" evidence="2">
    <location>
        <begin position="234"/>
        <end position="253"/>
    </location>
</feature>
<dbReference type="EMBL" id="MIGC01003119">
    <property type="protein sequence ID" value="PHJ19920.1"/>
    <property type="molecule type" value="Genomic_DNA"/>
</dbReference>
<comment type="caution">
    <text evidence="3">The sequence shown here is derived from an EMBL/GenBank/DDBJ whole genome shotgun (WGS) entry which is preliminary data.</text>
</comment>
<feature type="transmembrane region" description="Helical" evidence="2">
    <location>
        <begin position="190"/>
        <end position="213"/>
    </location>
</feature>
<keyword evidence="4" id="KW-1185">Reference proteome</keyword>
<dbReference type="VEuPathDB" id="ToxoDB:CSUI_006246"/>